<dbReference type="PANTHER" id="PTHR12358">
    <property type="entry name" value="SPHINGOSINE KINASE"/>
    <property type="match status" value="1"/>
</dbReference>
<dbReference type="SUPFAM" id="SSF111331">
    <property type="entry name" value="NAD kinase/diacylglycerol kinase-like"/>
    <property type="match status" value="1"/>
</dbReference>
<feature type="domain" description="DAGKc" evidence="2">
    <location>
        <begin position="136"/>
        <end position="285"/>
    </location>
</feature>
<reference evidence="3" key="1">
    <citation type="submission" date="2021-01" db="EMBL/GenBank/DDBJ databases">
        <authorList>
            <person name="Li R."/>
            <person name="Bekaert M."/>
        </authorList>
    </citation>
    <scope>NUCLEOTIDE SEQUENCE</scope>
    <source>
        <strain evidence="3">Farmed</strain>
    </source>
</reference>
<feature type="transmembrane region" description="Helical" evidence="1">
    <location>
        <begin position="12"/>
        <end position="30"/>
    </location>
</feature>
<evidence type="ECO:0000313" key="4">
    <source>
        <dbReference type="Proteomes" id="UP000597762"/>
    </source>
</evidence>
<dbReference type="Gene3D" id="3.40.50.10330">
    <property type="entry name" value="Probable inorganic polyphosphate/atp-NAD kinase, domain 1"/>
    <property type="match status" value="1"/>
</dbReference>
<keyword evidence="1" id="KW-0472">Membrane</keyword>
<dbReference type="InterPro" id="IPR050187">
    <property type="entry name" value="Lipid_Phosphate_FormReg"/>
</dbReference>
<dbReference type="OrthoDB" id="530923at2759"/>
<dbReference type="GO" id="GO:0006672">
    <property type="term" value="P:ceramide metabolic process"/>
    <property type="evidence" value="ECO:0007669"/>
    <property type="project" value="TreeGrafter"/>
</dbReference>
<sequence length="409" mass="46893">MDQSKTKVSTAVFLSHIQQMTIFFSPFFFLNSDSPIRRKSNFFHQVLKRSKSTGTDCILRNSYVNFENIYGARIVHRRTKEQSKGEGFCIGIAILIYERQGNNKLREKNLTFANPCHEICKRWVEEMEQILGGFTERPKNVKVICQPISGNKHGKNVYANVIEPIFKNANIQIDYSECDQSNPVSYHTENVTTKNYDCCSHHTAAAPEPLFGITFKEIYSFNYTAMNEQAYWHSGTVRCNTHYGEGTTNQIAHSVLGTCDVVTAALHIVLGHFRYVDLCSVHHEGQFYKWAFNSQYGFAGNVLAYADRYRSVLQSKKMEGGFLKALTMSKLRSYMCKVEYIPVEETPEKRPCSRGCTVCRLPESPIDTDTADTQRTYTGKSLGIESVLISFFFFFIRNFLFILSRHICH</sequence>
<dbReference type="GO" id="GO:0001729">
    <property type="term" value="F:ceramide kinase activity"/>
    <property type="evidence" value="ECO:0007669"/>
    <property type="project" value="TreeGrafter"/>
</dbReference>
<dbReference type="InterPro" id="IPR001206">
    <property type="entry name" value="Diacylglycerol_kinase_cat_dom"/>
</dbReference>
<dbReference type="PROSITE" id="PS50146">
    <property type="entry name" value="DAGK"/>
    <property type="match status" value="1"/>
</dbReference>
<feature type="transmembrane region" description="Helical" evidence="1">
    <location>
        <begin position="382"/>
        <end position="403"/>
    </location>
</feature>
<dbReference type="GO" id="GO:0016020">
    <property type="term" value="C:membrane"/>
    <property type="evidence" value="ECO:0007669"/>
    <property type="project" value="GOC"/>
</dbReference>
<dbReference type="Proteomes" id="UP000597762">
    <property type="component" value="Unassembled WGS sequence"/>
</dbReference>
<organism evidence="3 4">
    <name type="scientific">Acanthosepion pharaonis</name>
    <name type="common">Pharaoh cuttlefish</name>
    <name type="synonym">Sepia pharaonis</name>
    <dbReference type="NCBI Taxonomy" id="158019"/>
    <lineage>
        <taxon>Eukaryota</taxon>
        <taxon>Metazoa</taxon>
        <taxon>Spiralia</taxon>
        <taxon>Lophotrochozoa</taxon>
        <taxon>Mollusca</taxon>
        <taxon>Cephalopoda</taxon>
        <taxon>Coleoidea</taxon>
        <taxon>Decapodiformes</taxon>
        <taxon>Sepiida</taxon>
        <taxon>Sepiina</taxon>
        <taxon>Sepiidae</taxon>
        <taxon>Acanthosepion</taxon>
    </lineage>
</organism>
<dbReference type="EMBL" id="CAHIKZ030003184">
    <property type="protein sequence ID" value="CAE1297288.1"/>
    <property type="molecule type" value="Genomic_DNA"/>
</dbReference>
<protein>
    <submittedName>
        <fullName evidence="3">CERKL</fullName>
    </submittedName>
</protein>
<name>A0A812DGP3_ACAPH</name>
<evidence type="ECO:0000313" key="3">
    <source>
        <dbReference type="EMBL" id="CAE1297288.1"/>
    </source>
</evidence>
<accession>A0A812DGP3</accession>
<keyword evidence="1" id="KW-1133">Transmembrane helix</keyword>
<dbReference type="InterPro" id="IPR016064">
    <property type="entry name" value="NAD/diacylglycerol_kinase_sf"/>
</dbReference>
<dbReference type="PANTHER" id="PTHR12358:SF26">
    <property type="entry name" value="CERAMIDE KINASE-LIKE PROTEIN"/>
    <property type="match status" value="1"/>
</dbReference>
<evidence type="ECO:0000256" key="1">
    <source>
        <dbReference type="SAM" id="Phobius"/>
    </source>
</evidence>
<keyword evidence="1" id="KW-0812">Transmembrane</keyword>
<dbReference type="AlphaFoldDB" id="A0A812DGP3"/>
<proteinExistence type="predicted"/>
<comment type="caution">
    <text evidence="3">The sequence shown here is derived from an EMBL/GenBank/DDBJ whole genome shotgun (WGS) entry which is preliminary data.</text>
</comment>
<dbReference type="InterPro" id="IPR017438">
    <property type="entry name" value="ATP-NAD_kinase_N"/>
</dbReference>
<evidence type="ECO:0000259" key="2">
    <source>
        <dbReference type="PROSITE" id="PS50146"/>
    </source>
</evidence>
<gene>
    <name evidence="3" type="ORF">SPHA_51903</name>
</gene>
<keyword evidence="4" id="KW-1185">Reference proteome</keyword>